<sequence>MFAFEVNDMTCGHCVSTITKALKAVDKDAKVAVDLATHRVQVESGAADADELADAIKEAGYSPVPAQAGPASSGRPAGTCCGSCH</sequence>
<organism evidence="4 5">
    <name type="scientific">Roseateles depolymerans</name>
    <dbReference type="NCBI Taxonomy" id="76731"/>
    <lineage>
        <taxon>Bacteria</taxon>
        <taxon>Pseudomonadati</taxon>
        <taxon>Pseudomonadota</taxon>
        <taxon>Betaproteobacteria</taxon>
        <taxon>Burkholderiales</taxon>
        <taxon>Sphaerotilaceae</taxon>
        <taxon>Roseateles</taxon>
    </lineage>
</organism>
<evidence type="ECO:0000256" key="1">
    <source>
        <dbReference type="ARBA" id="ARBA00022723"/>
    </source>
</evidence>
<dbReference type="InterPro" id="IPR036163">
    <property type="entry name" value="HMA_dom_sf"/>
</dbReference>
<gene>
    <name evidence="4" type="ORF">DI603_16300</name>
</gene>
<feature type="domain" description="HMA" evidence="3">
    <location>
        <begin position="1"/>
        <end position="64"/>
    </location>
</feature>
<evidence type="ECO:0000313" key="4">
    <source>
        <dbReference type="EMBL" id="PZP29625.1"/>
    </source>
</evidence>
<dbReference type="EMBL" id="QFOD01000017">
    <property type="protein sequence ID" value="PZP29625.1"/>
    <property type="molecule type" value="Genomic_DNA"/>
</dbReference>
<dbReference type="Proteomes" id="UP000249633">
    <property type="component" value="Unassembled WGS sequence"/>
</dbReference>
<dbReference type="PROSITE" id="PS50846">
    <property type="entry name" value="HMA_2"/>
    <property type="match status" value="1"/>
</dbReference>
<protein>
    <submittedName>
        <fullName evidence="4">Copper chaperone</fullName>
    </submittedName>
</protein>
<dbReference type="AlphaFoldDB" id="A0A2W5DC91"/>
<dbReference type="InterPro" id="IPR017969">
    <property type="entry name" value="Heavy-metal-associated_CS"/>
</dbReference>
<evidence type="ECO:0000313" key="5">
    <source>
        <dbReference type="Proteomes" id="UP000249633"/>
    </source>
</evidence>
<dbReference type="PROSITE" id="PS01047">
    <property type="entry name" value="HMA_1"/>
    <property type="match status" value="1"/>
</dbReference>
<dbReference type="GO" id="GO:0046872">
    <property type="term" value="F:metal ion binding"/>
    <property type="evidence" value="ECO:0007669"/>
    <property type="project" value="UniProtKB-KW"/>
</dbReference>
<feature type="region of interest" description="Disordered" evidence="2">
    <location>
        <begin position="63"/>
        <end position="85"/>
    </location>
</feature>
<dbReference type="CDD" id="cd00371">
    <property type="entry name" value="HMA"/>
    <property type="match status" value="1"/>
</dbReference>
<proteinExistence type="predicted"/>
<evidence type="ECO:0000259" key="3">
    <source>
        <dbReference type="PROSITE" id="PS50846"/>
    </source>
</evidence>
<keyword evidence="1" id="KW-0479">Metal-binding</keyword>
<dbReference type="SUPFAM" id="SSF55008">
    <property type="entry name" value="HMA, heavy metal-associated domain"/>
    <property type="match status" value="1"/>
</dbReference>
<evidence type="ECO:0000256" key="2">
    <source>
        <dbReference type="SAM" id="MobiDB-lite"/>
    </source>
</evidence>
<accession>A0A2W5DC91</accession>
<comment type="caution">
    <text evidence="4">The sequence shown here is derived from an EMBL/GenBank/DDBJ whole genome shotgun (WGS) entry which is preliminary data.</text>
</comment>
<dbReference type="Pfam" id="PF00403">
    <property type="entry name" value="HMA"/>
    <property type="match status" value="1"/>
</dbReference>
<dbReference type="InterPro" id="IPR006121">
    <property type="entry name" value="HMA_dom"/>
</dbReference>
<name>A0A2W5DC91_9BURK</name>
<reference evidence="4 5" key="1">
    <citation type="submission" date="2017-08" db="EMBL/GenBank/DDBJ databases">
        <title>Infants hospitalized years apart are colonized by the same room-sourced microbial strains.</title>
        <authorList>
            <person name="Brooks B."/>
            <person name="Olm M.R."/>
            <person name="Firek B.A."/>
            <person name="Baker R."/>
            <person name="Thomas B.C."/>
            <person name="Morowitz M.J."/>
            <person name="Banfield J.F."/>
        </authorList>
    </citation>
    <scope>NUCLEOTIDE SEQUENCE [LARGE SCALE GENOMIC DNA]</scope>
    <source>
        <strain evidence="4">S2_012_000_R2_81</strain>
    </source>
</reference>
<dbReference type="Gene3D" id="3.30.70.100">
    <property type="match status" value="1"/>
</dbReference>